<evidence type="ECO:0000256" key="2">
    <source>
        <dbReference type="ARBA" id="ARBA00022692"/>
    </source>
</evidence>
<dbReference type="InterPro" id="IPR020846">
    <property type="entry name" value="MFS_dom"/>
</dbReference>
<dbReference type="InterPro" id="IPR036259">
    <property type="entry name" value="MFS_trans_sf"/>
</dbReference>
<evidence type="ECO:0000256" key="4">
    <source>
        <dbReference type="ARBA" id="ARBA00023136"/>
    </source>
</evidence>
<protein>
    <submittedName>
        <fullName evidence="7">3-hydroxyphenylpropionic acid</fullName>
    </submittedName>
</protein>
<dbReference type="Gene3D" id="1.20.1250.20">
    <property type="entry name" value="MFS general substrate transporter like domains"/>
    <property type="match status" value="2"/>
</dbReference>
<reference evidence="8" key="2">
    <citation type="submission" date="2015-04" db="EMBL/GenBank/DDBJ databases">
        <title>The complete genome sequence of Erythrobacter sp. s21-N3.</title>
        <authorList>
            <person name="Zhuang L."/>
            <person name="Liu Y."/>
            <person name="Shao Z."/>
        </authorList>
    </citation>
    <scope>NUCLEOTIDE SEQUENCE [LARGE SCALE GENOMIC DNA]</scope>
    <source>
        <strain evidence="8">s21-N3</strain>
    </source>
</reference>
<feature type="transmembrane region" description="Helical" evidence="5">
    <location>
        <begin position="87"/>
        <end position="107"/>
    </location>
</feature>
<dbReference type="PROSITE" id="PS00217">
    <property type="entry name" value="SUGAR_TRANSPORT_2"/>
    <property type="match status" value="1"/>
</dbReference>
<feature type="transmembrane region" description="Helical" evidence="5">
    <location>
        <begin position="358"/>
        <end position="376"/>
    </location>
</feature>
<keyword evidence="8" id="KW-1185">Reference proteome</keyword>
<dbReference type="PROSITE" id="PS50850">
    <property type="entry name" value="MFS"/>
    <property type="match status" value="1"/>
</dbReference>
<dbReference type="InterPro" id="IPR011701">
    <property type="entry name" value="MFS"/>
</dbReference>
<feature type="transmembrane region" description="Helical" evidence="5">
    <location>
        <begin position="62"/>
        <end position="81"/>
    </location>
</feature>
<evidence type="ECO:0000256" key="5">
    <source>
        <dbReference type="SAM" id="Phobius"/>
    </source>
</evidence>
<proteinExistence type="predicted"/>
<feature type="transmembrane region" description="Helical" evidence="5">
    <location>
        <begin position="192"/>
        <end position="220"/>
    </location>
</feature>
<dbReference type="STRING" id="1648404.CP97_14085"/>
<dbReference type="SUPFAM" id="SSF103473">
    <property type="entry name" value="MFS general substrate transporter"/>
    <property type="match status" value="1"/>
</dbReference>
<dbReference type="GO" id="GO:0005886">
    <property type="term" value="C:plasma membrane"/>
    <property type="evidence" value="ECO:0007669"/>
    <property type="project" value="TreeGrafter"/>
</dbReference>
<feature type="domain" description="Major facilitator superfamily (MFS) profile" evidence="6">
    <location>
        <begin position="1"/>
        <end position="381"/>
    </location>
</feature>
<keyword evidence="3 5" id="KW-1133">Transmembrane helix</keyword>
<feature type="transmembrane region" description="Helical" evidence="5">
    <location>
        <begin position="151"/>
        <end position="171"/>
    </location>
</feature>
<evidence type="ECO:0000313" key="7">
    <source>
        <dbReference type="EMBL" id="AKQ42919.2"/>
    </source>
</evidence>
<comment type="subcellular location">
    <subcellularLocation>
        <location evidence="1">Membrane</location>
        <topology evidence="1">Multi-pass membrane protein</topology>
    </subcellularLocation>
</comment>
<gene>
    <name evidence="7" type="ORF">CP97_14085</name>
</gene>
<feature type="transmembrane region" description="Helical" evidence="5">
    <location>
        <begin position="119"/>
        <end position="145"/>
    </location>
</feature>
<dbReference type="AlphaFoldDB" id="A0A0H4VIX9"/>
<keyword evidence="2 5" id="KW-0812">Transmembrane</keyword>
<evidence type="ECO:0000256" key="1">
    <source>
        <dbReference type="ARBA" id="ARBA00004141"/>
    </source>
</evidence>
<dbReference type="PANTHER" id="PTHR23508">
    <property type="entry name" value="CARBOXYLIC ACID TRANSPORTER PROTEIN HOMOLOG"/>
    <property type="match status" value="1"/>
</dbReference>
<feature type="transmembrane region" description="Helical" evidence="5">
    <location>
        <begin position="291"/>
        <end position="317"/>
    </location>
</feature>
<feature type="transmembrane region" description="Helical" evidence="5">
    <location>
        <begin position="240"/>
        <end position="260"/>
    </location>
</feature>
<feature type="transmembrane region" description="Helical" evidence="5">
    <location>
        <begin position="31"/>
        <end position="50"/>
    </location>
</feature>
<evidence type="ECO:0000313" key="8">
    <source>
        <dbReference type="Proteomes" id="UP000059113"/>
    </source>
</evidence>
<reference evidence="7 8" key="1">
    <citation type="journal article" date="2015" name="Int. J. Syst. Evol. Microbiol.">
        <title>Erythrobacter atlanticus sp. nov., a bacterium from ocean sediment able to degrade polycyclic aromatic hydrocarbons.</title>
        <authorList>
            <person name="Zhuang L."/>
            <person name="Liu Y."/>
            <person name="Wang L."/>
            <person name="Wang W."/>
            <person name="Shao Z."/>
        </authorList>
    </citation>
    <scope>NUCLEOTIDE SEQUENCE [LARGE SCALE GENOMIC DNA]</scope>
    <source>
        <strain evidence="8">s21-N3</strain>
    </source>
</reference>
<dbReference type="Pfam" id="PF07690">
    <property type="entry name" value="MFS_1"/>
    <property type="match status" value="1"/>
</dbReference>
<dbReference type="InterPro" id="IPR005829">
    <property type="entry name" value="Sugar_transporter_CS"/>
</dbReference>
<evidence type="ECO:0000259" key="6">
    <source>
        <dbReference type="PROSITE" id="PS50850"/>
    </source>
</evidence>
<dbReference type="GO" id="GO:0046943">
    <property type="term" value="F:carboxylic acid transmembrane transporter activity"/>
    <property type="evidence" value="ECO:0007669"/>
    <property type="project" value="TreeGrafter"/>
</dbReference>
<dbReference type="Proteomes" id="UP000059113">
    <property type="component" value="Chromosome"/>
</dbReference>
<dbReference type="EMBL" id="CP011310">
    <property type="protein sequence ID" value="AKQ42919.2"/>
    <property type="molecule type" value="Genomic_DNA"/>
</dbReference>
<keyword evidence="4 5" id="KW-0472">Membrane</keyword>
<dbReference type="PANTHER" id="PTHR23508:SF10">
    <property type="entry name" value="CARBOXYLIC ACID TRANSPORTER PROTEIN HOMOLOG"/>
    <property type="match status" value="1"/>
</dbReference>
<evidence type="ECO:0000256" key="3">
    <source>
        <dbReference type="ARBA" id="ARBA00022989"/>
    </source>
</evidence>
<feature type="transmembrane region" description="Helical" evidence="5">
    <location>
        <begin position="267"/>
        <end position="285"/>
    </location>
</feature>
<dbReference type="KEGG" id="ery:CP97_14085"/>
<sequence length="392" mass="40733">MVVAMLDGYDTQVIALVAPVLGPEWNLDSSAFGPVFAAGLFGLMLGSIAFGGVADRYGRKPVICAACLAFGLLALLTPLSSSPLELAAFRFFTGIGLGAAIPNLMTLTAEHAPGKRRALAAGAMFCGFPLGALLGGLAAPGLIAIGGWQGLFILGGVLPIIMVLPLLLFLAESPEWRGRTEKADREIIRLRSLFGGTLAIVTPLLWLAFIANLLVMYFLINWLPILFAADGADLGRSTMTSVLLNLGGIGGCLGVTPLVDRFGALKVMPLIFGATALAILAIGVIPAGSSIMIIAILMAGFGTMGAQMGCNAFAMFIYPAAWRASGLGWALSIGRIGSVAGPLLGGLLLALHFEPSELFLVIGPIAMVPGLLFIAIKRIALRQKQRTNAFSA</sequence>
<organism evidence="7 8">
    <name type="scientific">Aurantiacibacter atlanticus</name>
    <dbReference type="NCBI Taxonomy" id="1648404"/>
    <lineage>
        <taxon>Bacteria</taxon>
        <taxon>Pseudomonadati</taxon>
        <taxon>Pseudomonadota</taxon>
        <taxon>Alphaproteobacteria</taxon>
        <taxon>Sphingomonadales</taxon>
        <taxon>Erythrobacteraceae</taxon>
        <taxon>Aurantiacibacter</taxon>
    </lineage>
</organism>
<feature type="transmembrane region" description="Helical" evidence="5">
    <location>
        <begin position="329"/>
        <end position="352"/>
    </location>
</feature>
<accession>A0A0H4VIX9</accession>
<name>A0A0H4VIX9_9SPHN</name>